<evidence type="ECO:0000256" key="8">
    <source>
        <dbReference type="HAMAP-Rule" id="MF_01543"/>
    </source>
</evidence>
<dbReference type="Proteomes" id="UP000230869">
    <property type="component" value="Unassembled WGS sequence"/>
</dbReference>
<dbReference type="Gene3D" id="3.10.410.10">
    <property type="entry name" value="Formyltetrahydrofolate synthetase, domain 3"/>
    <property type="match status" value="1"/>
</dbReference>
<evidence type="ECO:0000256" key="4">
    <source>
        <dbReference type="ARBA" id="ARBA00022741"/>
    </source>
</evidence>
<evidence type="ECO:0000256" key="3">
    <source>
        <dbReference type="ARBA" id="ARBA00022598"/>
    </source>
</evidence>
<evidence type="ECO:0000256" key="6">
    <source>
        <dbReference type="ARBA" id="ARBA00049033"/>
    </source>
</evidence>
<sequence>MKTDIQIAQKAKLKPIQAVAKKLNINQKHLELYGQYKAKFLDSLEKEIKNKKDGKLILVTAITPTPAGEGKTTTMIGLGQAFWKLKQKTIIAMREPSLGPVFGMKGGAAGGGRAQVVPMEDINLHFTGDMHAVTTANNLLSALLDNHLHHGNKLKINPDKITWKRVLDMNDRSLRQIKIGLGPKTNGIVRDDGFVITVASEIMAILCLSKNLSDLKSRLGKIIVGYNAKNKPVTARDLKADGAMAAVLKDAIRPNLIQTLEGTPVLMHGGPFANIAHGCNSIRATKLGLKLADFCLTEAGFGADLGAEKFFNIKCWLAKLKPSAVVLVATARAVNYHGLANLEKHIVNLKKFNLPVVVALNHFSKDKKKEIDLIKNKCQELGAEFAISKVWEKGGSGGVELAKKVLKATSQPSRFKTLYNTNSPIENKIKKIAVEIYGADGVNYSVQAKKEIKRLEKLKMYKLPICIAKTQYSFSDDPKREGVPKNFKINIREIKISAGAGFIVAIAGKIMTMPGLPKKPAAEKIDISSYGKITGIF</sequence>
<evidence type="ECO:0000256" key="1">
    <source>
        <dbReference type="ARBA" id="ARBA00004777"/>
    </source>
</evidence>
<dbReference type="UniPathway" id="UPA00193"/>
<comment type="pathway">
    <text evidence="1 8">One-carbon metabolism; tetrahydrofolate interconversion.</text>
</comment>
<dbReference type="Gene3D" id="3.30.1510.10">
    <property type="entry name" value="Domain 2, N(10)-formyltetrahydrofolate synthetase"/>
    <property type="match status" value="1"/>
</dbReference>
<keyword evidence="4 8" id="KW-0547">Nucleotide-binding</keyword>
<keyword evidence="3 8" id="KW-0436">Ligase</keyword>
<keyword evidence="5 8" id="KW-0067">ATP-binding</keyword>
<dbReference type="SUPFAM" id="SSF52540">
    <property type="entry name" value="P-loop containing nucleoside triphosphate hydrolases"/>
    <property type="match status" value="1"/>
</dbReference>
<dbReference type="AlphaFoldDB" id="A0A2M6K7T1"/>
<dbReference type="GO" id="GO:0035999">
    <property type="term" value="P:tetrahydrofolate interconversion"/>
    <property type="evidence" value="ECO:0007669"/>
    <property type="project" value="UniProtKB-UniRule"/>
</dbReference>
<dbReference type="NCBIfam" id="NF010030">
    <property type="entry name" value="PRK13505.1"/>
    <property type="match status" value="1"/>
</dbReference>
<dbReference type="HAMAP" id="MF_01543">
    <property type="entry name" value="FTHFS"/>
    <property type="match status" value="1"/>
</dbReference>
<organism evidence="9 10">
    <name type="scientific">Candidatus Falkowbacteria bacterium CG11_big_fil_rev_8_21_14_0_20_39_10</name>
    <dbReference type="NCBI Taxonomy" id="1974570"/>
    <lineage>
        <taxon>Bacteria</taxon>
        <taxon>Candidatus Falkowiibacteriota</taxon>
    </lineage>
</organism>
<accession>A0A2M6K7T1</accession>
<evidence type="ECO:0000313" key="10">
    <source>
        <dbReference type="Proteomes" id="UP000230869"/>
    </source>
</evidence>
<feature type="binding site" evidence="8">
    <location>
        <begin position="65"/>
        <end position="72"/>
    </location>
    <ligand>
        <name>ATP</name>
        <dbReference type="ChEBI" id="CHEBI:30616"/>
    </ligand>
</feature>
<comment type="caution">
    <text evidence="9">The sequence shown here is derived from an EMBL/GenBank/DDBJ whole genome shotgun (WGS) entry which is preliminary data.</text>
</comment>
<dbReference type="EMBL" id="PCWW01000075">
    <property type="protein sequence ID" value="PIR12695.1"/>
    <property type="molecule type" value="Genomic_DNA"/>
</dbReference>
<keyword evidence="2 8" id="KW-0554">One-carbon metabolism</keyword>
<dbReference type="CDD" id="cd00477">
    <property type="entry name" value="FTHFS"/>
    <property type="match status" value="1"/>
</dbReference>
<dbReference type="FunFam" id="3.30.1510.10:FF:000001">
    <property type="entry name" value="Formate--tetrahydrofolate ligase"/>
    <property type="match status" value="1"/>
</dbReference>
<dbReference type="Gene3D" id="3.40.50.300">
    <property type="entry name" value="P-loop containing nucleotide triphosphate hydrolases"/>
    <property type="match status" value="1"/>
</dbReference>
<dbReference type="Pfam" id="PF01268">
    <property type="entry name" value="FTHFS"/>
    <property type="match status" value="1"/>
</dbReference>
<dbReference type="InterPro" id="IPR020628">
    <property type="entry name" value="Formate_THF_ligase_CS"/>
</dbReference>
<evidence type="ECO:0000256" key="7">
    <source>
        <dbReference type="ARBA" id="ARBA00061363"/>
    </source>
</evidence>
<evidence type="ECO:0000256" key="2">
    <source>
        <dbReference type="ARBA" id="ARBA00022563"/>
    </source>
</evidence>
<name>A0A2M6K7T1_9BACT</name>
<dbReference type="GO" id="GO:0004329">
    <property type="term" value="F:formate-tetrahydrofolate ligase activity"/>
    <property type="evidence" value="ECO:0007669"/>
    <property type="project" value="UniProtKB-UniRule"/>
</dbReference>
<comment type="similarity">
    <text evidence="7 8">Belongs to the formate--tetrahydrofolate ligase family.</text>
</comment>
<dbReference type="FunFam" id="3.10.410.10:FF:000001">
    <property type="entry name" value="Putative formate--tetrahydrofolate ligase"/>
    <property type="match status" value="1"/>
</dbReference>
<reference evidence="9 10" key="1">
    <citation type="submission" date="2017-09" db="EMBL/GenBank/DDBJ databases">
        <title>Depth-based differentiation of microbial function through sediment-hosted aquifers and enrichment of novel symbionts in the deep terrestrial subsurface.</title>
        <authorList>
            <person name="Probst A.J."/>
            <person name="Ladd B."/>
            <person name="Jarett J.K."/>
            <person name="Geller-Mcgrath D.E."/>
            <person name="Sieber C.M."/>
            <person name="Emerson J.B."/>
            <person name="Anantharaman K."/>
            <person name="Thomas B.C."/>
            <person name="Malmstrom R."/>
            <person name="Stieglmeier M."/>
            <person name="Klingl A."/>
            <person name="Woyke T."/>
            <person name="Ryan C.M."/>
            <person name="Banfield J.F."/>
        </authorList>
    </citation>
    <scope>NUCLEOTIDE SEQUENCE [LARGE SCALE GENOMIC DNA]</scope>
    <source>
        <strain evidence="9">CG11_big_fil_rev_8_21_14_0_20_39_10</strain>
    </source>
</reference>
<dbReference type="GO" id="GO:0005524">
    <property type="term" value="F:ATP binding"/>
    <property type="evidence" value="ECO:0007669"/>
    <property type="project" value="UniProtKB-UniRule"/>
</dbReference>
<dbReference type="EC" id="6.3.4.3" evidence="8"/>
<evidence type="ECO:0000313" key="9">
    <source>
        <dbReference type="EMBL" id="PIR12695.1"/>
    </source>
</evidence>
<gene>
    <name evidence="8" type="primary">fhs</name>
    <name evidence="9" type="ORF">COV49_04585</name>
</gene>
<evidence type="ECO:0000256" key="5">
    <source>
        <dbReference type="ARBA" id="ARBA00022840"/>
    </source>
</evidence>
<proteinExistence type="inferred from homology"/>
<dbReference type="InterPro" id="IPR027417">
    <property type="entry name" value="P-loop_NTPase"/>
</dbReference>
<dbReference type="InterPro" id="IPR000559">
    <property type="entry name" value="Formate_THF_ligase"/>
</dbReference>
<protein>
    <recommendedName>
        <fullName evidence="8">Formate--tetrahydrofolate ligase</fullName>
        <ecNumber evidence="8">6.3.4.3</ecNumber>
    </recommendedName>
    <alternativeName>
        <fullName evidence="8">Formyltetrahydrofolate synthetase</fullName>
        <shortName evidence="8">FHS</shortName>
        <shortName evidence="8">FTHFS</shortName>
    </alternativeName>
</protein>
<dbReference type="PROSITE" id="PS00721">
    <property type="entry name" value="FTHFS_1"/>
    <property type="match status" value="1"/>
</dbReference>
<comment type="catalytic activity">
    <reaction evidence="6 8">
        <text>(6S)-5,6,7,8-tetrahydrofolate + formate + ATP = (6R)-10-formyltetrahydrofolate + ADP + phosphate</text>
        <dbReference type="Rhea" id="RHEA:20221"/>
        <dbReference type="ChEBI" id="CHEBI:15740"/>
        <dbReference type="ChEBI" id="CHEBI:30616"/>
        <dbReference type="ChEBI" id="CHEBI:43474"/>
        <dbReference type="ChEBI" id="CHEBI:57453"/>
        <dbReference type="ChEBI" id="CHEBI:195366"/>
        <dbReference type="ChEBI" id="CHEBI:456216"/>
        <dbReference type="EC" id="6.3.4.3"/>
    </reaction>
</comment>